<dbReference type="EMBL" id="PDVP01000019">
    <property type="protein sequence ID" value="PHP65098.1"/>
    <property type="molecule type" value="Genomic_DNA"/>
</dbReference>
<dbReference type="SUPFAM" id="SSF52172">
    <property type="entry name" value="CheY-like"/>
    <property type="match status" value="1"/>
</dbReference>
<evidence type="ECO:0000256" key="1">
    <source>
        <dbReference type="PROSITE-ProRule" id="PRU00169"/>
    </source>
</evidence>
<dbReference type="GO" id="GO:0000160">
    <property type="term" value="P:phosphorelay signal transduction system"/>
    <property type="evidence" value="ECO:0007669"/>
    <property type="project" value="InterPro"/>
</dbReference>
<dbReference type="PROSITE" id="PS50110">
    <property type="entry name" value="RESPONSE_REGULATORY"/>
    <property type="match status" value="1"/>
</dbReference>
<dbReference type="SUPFAM" id="SSF52540">
    <property type="entry name" value="P-loop containing nucleoside triphosphate hydrolases"/>
    <property type="match status" value="1"/>
</dbReference>
<protein>
    <submittedName>
        <fullName evidence="3">Response regulator receiver protein</fullName>
    </submittedName>
</protein>
<dbReference type="GO" id="GO:0009898">
    <property type="term" value="C:cytoplasmic side of plasma membrane"/>
    <property type="evidence" value="ECO:0007669"/>
    <property type="project" value="TreeGrafter"/>
</dbReference>
<gene>
    <name evidence="3" type="ORF">CSC94_21355</name>
</gene>
<evidence type="ECO:0000259" key="2">
    <source>
        <dbReference type="PROSITE" id="PS50110"/>
    </source>
</evidence>
<dbReference type="Gene3D" id="3.40.50.2300">
    <property type="match status" value="1"/>
</dbReference>
<dbReference type="GO" id="GO:0051782">
    <property type="term" value="P:negative regulation of cell division"/>
    <property type="evidence" value="ECO:0007669"/>
    <property type="project" value="TreeGrafter"/>
</dbReference>
<keyword evidence="1" id="KW-0597">Phosphoprotein</keyword>
<dbReference type="InterPro" id="IPR027417">
    <property type="entry name" value="P-loop_NTPase"/>
</dbReference>
<keyword evidence="4" id="KW-1185">Reference proteome</keyword>
<dbReference type="GO" id="GO:0005524">
    <property type="term" value="F:ATP binding"/>
    <property type="evidence" value="ECO:0007669"/>
    <property type="project" value="TreeGrafter"/>
</dbReference>
<dbReference type="InterPro" id="IPR001789">
    <property type="entry name" value="Sig_transdc_resp-reg_receiver"/>
</dbReference>
<name>A0A2G1QIR2_9HYPH</name>
<dbReference type="InterPro" id="IPR011006">
    <property type="entry name" value="CheY-like_superfamily"/>
</dbReference>
<dbReference type="InterPro" id="IPR050625">
    <property type="entry name" value="ParA/MinD_ATPase"/>
</dbReference>
<reference evidence="3 4" key="1">
    <citation type="submission" date="2017-10" db="EMBL/GenBank/DDBJ databases">
        <title>Sedimentibacterium mangrovi gen. nov., sp. nov., a novel member of family Phyllobacteriacea isolated from mangrove sediment.</title>
        <authorList>
            <person name="Liao H."/>
            <person name="Tian Y."/>
        </authorList>
    </citation>
    <scope>NUCLEOTIDE SEQUENCE [LARGE SCALE GENOMIC DNA]</scope>
    <source>
        <strain evidence="3 4">X9-2-2</strain>
    </source>
</reference>
<feature type="domain" description="Response regulatory" evidence="2">
    <location>
        <begin position="10"/>
        <end position="127"/>
    </location>
</feature>
<dbReference type="Proteomes" id="UP000221168">
    <property type="component" value="Unassembled WGS sequence"/>
</dbReference>
<comment type="caution">
    <text evidence="3">The sequence shown here is derived from an EMBL/GenBank/DDBJ whole genome shotgun (WGS) entry which is preliminary data.</text>
</comment>
<organism evidence="3 4">
    <name type="scientific">Zhengella mangrovi</name>
    <dbReference type="NCBI Taxonomy" id="1982044"/>
    <lineage>
        <taxon>Bacteria</taxon>
        <taxon>Pseudomonadati</taxon>
        <taxon>Pseudomonadota</taxon>
        <taxon>Alphaproteobacteria</taxon>
        <taxon>Hyphomicrobiales</taxon>
        <taxon>Notoacmeibacteraceae</taxon>
        <taxon>Zhengella</taxon>
    </lineage>
</organism>
<feature type="modified residue" description="4-aspartylphosphate" evidence="1">
    <location>
        <position position="61"/>
    </location>
</feature>
<dbReference type="GO" id="GO:0005829">
    <property type="term" value="C:cytosol"/>
    <property type="evidence" value="ECO:0007669"/>
    <property type="project" value="TreeGrafter"/>
</dbReference>
<proteinExistence type="predicted"/>
<sequence>MGASNTGNKRVGLVTQDKAFIQMVQTAFASSEAIQLVVIEKGISDLRGEIQDADCAAVIIDMDASRLEDVESLQRVKRRLEGQTAVVVVTQEFNAAAVRVLVQLQVADFLTRPVTTADLVRSCIRALQGPGRDEQGEAQISTFMPAAGGVGSTTLVLQTAFQLHTSATRGAATCVVDLNFQQGSCAEYLDLEPRFDISEIENQPERLDRQLLDVMLSKHDSGLCVLAAPTAPTEMRTFNTDVVVRMLDLVSAYFDNVVIDLPRTWFPWTETVLLGSNNLYLVSELTVPCLRHTQRLIRAVQETCGKEVKPKVIVNRFEQRMFENGIKQADVEDILGEHFVGGISNNYRLVREAVDRGIPLQDIDPDANVIQDLKRIILPEEADVLARKPKGFLSGLGRGLRRKAG</sequence>
<dbReference type="PANTHER" id="PTHR43384">
    <property type="entry name" value="SEPTUM SITE-DETERMINING PROTEIN MIND HOMOLOG, CHLOROPLASTIC-RELATED"/>
    <property type="match status" value="1"/>
</dbReference>
<dbReference type="AlphaFoldDB" id="A0A2G1QIR2"/>
<dbReference type="RefSeq" id="WP_099308435.1">
    <property type="nucleotide sequence ID" value="NZ_PDVP01000019.1"/>
</dbReference>
<dbReference type="Gene3D" id="3.40.50.300">
    <property type="entry name" value="P-loop containing nucleotide triphosphate hydrolases"/>
    <property type="match status" value="1"/>
</dbReference>
<dbReference type="GO" id="GO:0016887">
    <property type="term" value="F:ATP hydrolysis activity"/>
    <property type="evidence" value="ECO:0007669"/>
    <property type="project" value="TreeGrafter"/>
</dbReference>
<accession>A0A2G1QIR2</accession>
<dbReference type="PANTHER" id="PTHR43384:SF13">
    <property type="entry name" value="SLR0110 PROTEIN"/>
    <property type="match status" value="1"/>
</dbReference>
<dbReference type="OrthoDB" id="8281972at2"/>
<evidence type="ECO:0000313" key="3">
    <source>
        <dbReference type="EMBL" id="PHP65098.1"/>
    </source>
</evidence>
<evidence type="ECO:0000313" key="4">
    <source>
        <dbReference type="Proteomes" id="UP000221168"/>
    </source>
</evidence>